<dbReference type="KEGG" id="nyu:D7D52_20330"/>
<dbReference type="PROSITE" id="PS00086">
    <property type="entry name" value="CYTOCHROME_P450"/>
    <property type="match status" value="1"/>
</dbReference>
<dbReference type="InterPro" id="IPR017972">
    <property type="entry name" value="Cyt_P450_CS"/>
</dbReference>
<gene>
    <name evidence="10" type="ORF">D7D52_20330</name>
</gene>
<protein>
    <submittedName>
        <fullName evidence="10">Cytochrome P450</fullName>
    </submittedName>
</protein>
<reference evidence="10 11" key="1">
    <citation type="submission" date="2018-09" db="EMBL/GenBank/DDBJ databases">
        <title>Nocardia yunnanensis sp. nov., an actinomycete isolated from a soil sample.</title>
        <authorList>
            <person name="Zhang J."/>
        </authorList>
    </citation>
    <scope>NUCLEOTIDE SEQUENCE [LARGE SCALE GENOMIC DNA]</scope>
    <source>
        <strain evidence="10 11">CFHS0054</strain>
    </source>
</reference>
<evidence type="ECO:0000256" key="3">
    <source>
        <dbReference type="ARBA" id="ARBA00022617"/>
    </source>
</evidence>
<dbReference type="PRINTS" id="PR00385">
    <property type="entry name" value="P450"/>
</dbReference>
<dbReference type="RefSeq" id="WP_120738662.1">
    <property type="nucleotide sequence ID" value="NZ_CP032568.1"/>
</dbReference>
<dbReference type="OrthoDB" id="9764248at2"/>
<keyword evidence="11" id="KW-1185">Reference proteome</keyword>
<dbReference type="AlphaFoldDB" id="A0A386ZE80"/>
<evidence type="ECO:0000256" key="5">
    <source>
        <dbReference type="ARBA" id="ARBA00023002"/>
    </source>
</evidence>
<dbReference type="GO" id="GO:0020037">
    <property type="term" value="F:heme binding"/>
    <property type="evidence" value="ECO:0007669"/>
    <property type="project" value="InterPro"/>
</dbReference>
<comment type="cofactor">
    <cofactor evidence="1 8">
        <name>heme</name>
        <dbReference type="ChEBI" id="CHEBI:30413"/>
    </cofactor>
</comment>
<accession>A0A386ZE80</accession>
<comment type="similarity">
    <text evidence="2 9">Belongs to the cytochrome P450 family.</text>
</comment>
<evidence type="ECO:0000313" key="10">
    <source>
        <dbReference type="EMBL" id="AYF75798.1"/>
    </source>
</evidence>
<evidence type="ECO:0000313" key="11">
    <source>
        <dbReference type="Proteomes" id="UP000267164"/>
    </source>
</evidence>
<evidence type="ECO:0000256" key="1">
    <source>
        <dbReference type="ARBA" id="ARBA00001971"/>
    </source>
</evidence>
<dbReference type="PANTHER" id="PTHR24286">
    <property type="entry name" value="CYTOCHROME P450 26"/>
    <property type="match status" value="1"/>
</dbReference>
<sequence length="453" mass="50927">MPRTQFVAAPPAGSDLKQVSGPATNWIAQLLRQRRDPIAAARADEAAYGPLYVLNIFGGKWIIANGPEAAQRILMNKDRVFANGPAWAPLNGPFFERGLLMLDFDEHKSHRSIMQQAFGRSALTGYLDVLHRIAEQHIDSLPEGSVAEGDPVLMHRHLEQLTLDVALEVFMGVRLSRTEAAAMSRTIIDTLHAGAALVRVPIPGNKWWRGLRGRRTLEAFLGERITAARREQGSDLLSVLCQATGEDGTRLTDRDIVNHLIFLLAAAHDTATGTLTNMVFYLAKHPEWQKRARERSLELPARLGYDELGELTELDWILKETTRLFTPIQIEPRAAVADTEVCGYHIPKGSLVVVPTLANHYRTDIYSHPEEFDPERFSDERAEHKRHRMAWAPFGAGPHKCLGQHFAGLEIKTVLHQLLRKFEWEIPEDYVMPVDMNATPLPEDGLPVTLRRR</sequence>
<dbReference type="EMBL" id="CP032568">
    <property type="protein sequence ID" value="AYF75798.1"/>
    <property type="molecule type" value="Genomic_DNA"/>
</dbReference>
<dbReference type="SUPFAM" id="SSF48264">
    <property type="entry name" value="Cytochrome P450"/>
    <property type="match status" value="1"/>
</dbReference>
<evidence type="ECO:0000256" key="7">
    <source>
        <dbReference type="ARBA" id="ARBA00023033"/>
    </source>
</evidence>
<evidence type="ECO:0000256" key="8">
    <source>
        <dbReference type="PIRSR" id="PIRSR602403-1"/>
    </source>
</evidence>
<evidence type="ECO:0000256" key="2">
    <source>
        <dbReference type="ARBA" id="ARBA00010617"/>
    </source>
</evidence>
<keyword evidence="6 8" id="KW-0408">Iron</keyword>
<dbReference type="Gene3D" id="1.10.630.10">
    <property type="entry name" value="Cytochrome P450"/>
    <property type="match status" value="1"/>
</dbReference>
<dbReference type="PANTHER" id="PTHR24286:SF24">
    <property type="entry name" value="LANOSTEROL 14-ALPHA DEMETHYLASE"/>
    <property type="match status" value="1"/>
</dbReference>
<evidence type="ECO:0000256" key="9">
    <source>
        <dbReference type="RuleBase" id="RU000461"/>
    </source>
</evidence>
<dbReference type="GO" id="GO:0016125">
    <property type="term" value="P:sterol metabolic process"/>
    <property type="evidence" value="ECO:0007669"/>
    <property type="project" value="TreeGrafter"/>
</dbReference>
<keyword evidence="7 9" id="KW-0503">Monooxygenase</keyword>
<dbReference type="GO" id="GO:0016705">
    <property type="term" value="F:oxidoreductase activity, acting on paired donors, with incorporation or reduction of molecular oxygen"/>
    <property type="evidence" value="ECO:0007669"/>
    <property type="project" value="InterPro"/>
</dbReference>
<keyword evidence="4 8" id="KW-0479">Metal-binding</keyword>
<evidence type="ECO:0000256" key="6">
    <source>
        <dbReference type="ARBA" id="ARBA00023004"/>
    </source>
</evidence>
<dbReference type="PRINTS" id="PR00465">
    <property type="entry name" value="EP450IV"/>
</dbReference>
<dbReference type="Proteomes" id="UP000267164">
    <property type="component" value="Chromosome"/>
</dbReference>
<name>A0A386ZE80_9NOCA</name>
<dbReference type="Pfam" id="PF00067">
    <property type="entry name" value="p450"/>
    <property type="match status" value="1"/>
</dbReference>
<dbReference type="GO" id="GO:0005506">
    <property type="term" value="F:iron ion binding"/>
    <property type="evidence" value="ECO:0007669"/>
    <property type="project" value="InterPro"/>
</dbReference>
<keyword evidence="5 9" id="KW-0560">Oxidoreductase</keyword>
<feature type="binding site" description="axial binding residue" evidence="8">
    <location>
        <position position="401"/>
    </location>
    <ligand>
        <name>heme</name>
        <dbReference type="ChEBI" id="CHEBI:30413"/>
    </ligand>
    <ligandPart>
        <name>Fe</name>
        <dbReference type="ChEBI" id="CHEBI:18248"/>
    </ligandPart>
</feature>
<evidence type="ECO:0000256" key="4">
    <source>
        <dbReference type="ARBA" id="ARBA00022723"/>
    </source>
</evidence>
<dbReference type="InterPro" id="IPR002403">
    <property type="entry name" value="Cyt_P450_E_grp-IV"/>
</dbReference>
<organism evidence="10 11">
    <name type="scientific">Nocardia yunnanensis</name>
    <dbReference type="NCBI Taxonomy" id="2382165"/>
    <lineage>
        <taxon>Bacteria</taxon>
        <taxon>Bacillati</taxon>
        <taxon>Actinomycetota</taxon>
        <taxon>Actinomycetes</taxon>
        <taxon>Mycobacteriales</taxon>
        <taxon>Nocardiaceae</taxon>
        <taxon>Nocardia</taxon>
    </lineage>
</organism>
<dbReference type="GO" id="GO:0004497">
    <property type="term" value="F:monooxygenase activity"/>
    <property type="evidence" value="ECO:0007669"/>
    <property type="project" value="UniProtKB-KW"/>
</dbReference>
<keyword evidence="3 8" id="KW-0349">Heme</keyword>
<dbReference type="InterPro" id="IPR001128">
    <property type="entry name" value="Cyt_P450"/>
</dbReference>
<dbReference type="InterPro" id="IPR036396">
    <property type="entry name" value="Cyt_P450_sf"/>
</dbReference>
<proteinExistence type="inferred from homology"/>